<name>A0A848G1T4_9RHOO</name>
<feature type="domain" description="N6 adenine-specific DNA methyltransferase N-terminal" evidence="3">
    <location>
        <begin position="15"/>
        <end position="57"/>
    </location>
</feature>
<dbReference type="InterPro" id="IPR022749">
    <property type="entry name" value="D12N6_MeTrfase_N"/>
</dbReference>
<dbReference type="AlphaFoldDB" id="A0A848G1T4"/>
<keyword evidence="5" id="KW-1185">Reference proteome</keyword>
<dbReference type="EMBL" id="JABBGA010000003">
    <property type="protein sequence ID" value="NML25182.1"/>
    <property type="molecule type" value="Genomic_DNA"/>
</dbReference>
<comment type="similarity">
    <text evidence="1">Belongs to the N(4)/N(6)-methyltransferase family.</text>
</comment>
<accession>A0A848G1T4</accession>
<dbReference type="Pfam" id="PF12161">
    <property type="entry name" value="HsdM_N"/>
    <property type="match status" value="1"/>
</dbReference>
<comment type="caution">
    <text evidence="4">The sequence shown here is derived from an EMBL/GenBank/DDBJ whole genome shotgun (WGS) entry which is preliminary data.</text>
</comment>
<keyword evidence="2" id="KW-0680">Restriction system</keyword>
<protein>
    <recommendedName>
        <fullName evidence="3">N6 adenine-specific DNA methyltransferase N-terminal domain-containing protein</fullName>
    </recommendedName>
</protein>
<evidence type="ECO:0000256" key="2">
    <source>
        <dbReference type="ARBA" id="ARBA00022747"/>
    </source>
</evidence>
<sequence>MNPVQSPPHQNPSCFIWNLANKLRGPYRPPQYRRVILHLVVLRRFELVLADHKQKMRQAFDARRAGA</sequence>
<evidence type="ECO:0000256" key="1">
    <source>
        <dbReference type="ARBA" id="ARBA00006594"/>
    </source>
</evidence>
<dbReference type="GO" id="GO:0009307">
    <property type="term" value="P:DNA restriction-modification system"/>
    <property type="evidence" value="ECO:0007669"/>
    <property type="project" value="UniProtKB-KW"/>
</dbReference>
<dbReference type="Proteomes" id="UP000580043">
    <property type="component" value="Unassembled WGS sequence"/>
</dbReference>
<proteinExistence type="inferred from homology"/>
<dbReference type="Gene3D" id="1.20.1260.30">
    <property type="match status" value="1"/>
</dbReference>
<dbReference type="InterPro" id="IPR038333">
    <property type="entry name" value="T1MK-like_N_sf"/>
</dbReference>
<gene>
    <name evidence="4" type="ORF">HHL15_05480</name>
</gene>
<evidence type="ECO:0000313" key="4">
    <source>
        <dbReference type="EMBL" id="NML25182.1"/>
    </source>
</evidence>
<dbReference type="RefSeq" id="WP_169144823.1">
    <property type="nucleotide sequence ID" value="NZ_JABBGA010000003.1"/>
</dbReference>
<reference evidence="4 5" key="1">
    <citation type="submission" date="2020-04" db="EMBL/GenBank/DDBJ databases">
        <title>Zoogloea sp. G-4-1-14 isolated from soil.</title>
        <authorList>
            <person name="Dahal R.H."/>
        </authorList>
    </citation>
    <scope>NUCLEOTIDE SEQUENCE [LARGE SCALE GENOMIC DNA]</scope>
    <source>
        <strain evidence="4 5">G-4-1-14</strain>
    </source>
</reference>
<evidence type="ECO:0000313" key="5">
    <source>
        <dbReference type="Proteomes" id="UP000580043"/>
    </source>
</evidence>
<organism evidence="4 5">
    <name type="scientific">Zoogloea dura</name>
    <dbReference type="NCBI Taxonomy" id="2728840"/>
    <lineage>
        <taxon>Bacteria</taxon>
        <taxon>Pseudomonadati</taxon>
        <taxon>Pseudomonadota</taxon>
        <taxon>Betaproteobacteria</taxon>
        <taxon>Rhodocyclales</taxon>
        <taxon>Zoogloeaceae</taxon>
        <taxon>Zoogloea</taxon>
    </lineage>
</organism>
<evidence type="ECO:0000259" key="3">
    <source>
        <dbReference type="Pfam" id="PF12161"/>
    </source>
</evidence>